<keyword evidence="3 10" id="KW-0285">Flavoprotein</keyword>
<evidence type="ECO:0000256" key="8">
    <source>
        <dbReference type="ARBA" id="ARBA00031306"/>
    </source>
</evidence>
<dbReference type="EC" id="2.7.1.180" evidence="1 10"/>
<evidence type="ECO:0000256" key="4">
    <source>
        <dbReference type="ARBA" id="ARBA00022679"/>
    </source>
</evidence>
<keyword evidence="5 10" id="KW-0479">Metal-binding</keyword>
<comment type="catalytic activity">
    <reaction evidence="9 10">
        <text>L-threonyl-[protein] + FAD = FMN-L-threonyl-[protein] + AMP + H(+)</text>
        <dbReference type="Rhea" id="RHEA:36847"/>
        <dbReference type="Rhea" id="RHEA-COMP:11060"/>
        <dbReference type="Rhea" id="RHEA-COMP:11061"/>
        <dbReference type="ChEBI" id="CHEBI:15378"/>
        <dbReference type="ChEBI" id="CHEBI:30013"/>
        <dbReference type="ChEBI" id="CHEBI:57692"/>
        <dbReference type="ChEBI" id="CHEBI:74257"/>
        <dbReference type="ChEBI" id="CHEBI:456215"/>
        <dbReference type="EC" id="2.7.1.180"/>
    </reaction>
</comment>
<dbReference type="EMBL" id="SDPW01000001">
    <property type="protein sequence ID" value="RXZ54437.1"/>
    <property type="molecule type" value="Genomic_DNA"/>
</dbReference>
<evidence type="ECO:0000256" key="1">
    <source>
        <dbReference type="ARBA" id="ARBA00011955"/>
    </source>
</evidence>
<keyword evidence="6 10" id="KW-0274">FAD</keyword>
<protein>
    <recommendedName>
        <fullName evidence="2 10">FAD:protein FMN transferase</fullName>
        <ecNumber evidence="1 10">2.7.1.180</ecNumber>
    </recommendedName>
    <alternativeName>
        <fullName evidence="8 10">Flavin transferase</fullName>
    </alternativeName>
</protein>
<evidence type="ECO:0000256" key="3">
    <source>
        <dbReference type="ARBA" id="ARBA00022630"/>
    </source>
</evidence>
<dbReference type="AlphaFoldDB" id="A0A4V1QU20"/>
<dbReference type="PANTHER" id="PTHR30040:SF2">
    <property type="entry name" value="FAD:PROTEIN FMN TRANSFERASE"/>
    <property type="match status" value="1"/>
</dbReference>
<evidence type="ECO:0000256" key="11">
    <source>
        <dbReference type="PIRSR" id="PIRSR006268-2"/>
    </source>
</evidence>
<gene>
    <name evidence="12" type="ORF">ET524_08070</name>
</gene>
<accession>A0A4V1QU20</accession>
<proteinExistence type="inferred from homology"/>
<dbReference type="OrthoDB" id="9778595at2"/>
<evidence type="ECO:0000256" key="5">
    <source>
        <dbReference type="ARBA" id="ARBA00022723"/>
    </source>
</evidence>
<organism evidence="12 13">
    <name type="scientific">Senegalimassilia faecalis</name>
    <dbReference type="NCBI Taxonomy" id="2509433"/>
    <lineage>
        <taxon>Bacteria</taxon>
        <taxon>Bacillati</taxon>
        <taxon>Actinomycetota</taxon>
        <taxon>Coriobacteriia</taxon>
        <taxon>Coriobacteriales</taxon>
        <taxon>Coriobacteriaceae</taxon>
        <taxon>Senegalimassilia</taxon>
    </lineage>
</organism>
<keyword evidence="4 10" id="KW-0808">Transferase</keyword>
<dbReference type="Pfam" id="PF02424">
    <property type="entry name" value="ApbE"/>
    <property type="match status" value="1"/>
</dbReference>
<keyword evidence="13" id="KW-1185">Reference proteome</keyword>
<reference evidence="12 13" key="1">
    <citation type="submission" date="2019-01" db="EMBL/GenBank/DDBJ databases">
        <title>Senegalimassilia sp. nov. KGMB04484 isolated human feces.</title>
        <authorList>
            <person name="Han K.-I."/>
            <person name="Kim J.-S."/>
            <person name="Lee K.C."/>
            <person name="Suh M.K."/>
            <person name="Eom M.K."/>
            <person name="Lee J.H."/>
            <person name="Park S.-H."/>
            <person name="Kang S.W."/>
            <person name="Park J.-E."/>
            <person name="Oh B.S."/>
            <person name="Yu S.Y."/>
            <person name="Choi S.-H."/>
            <person name="Lee D.H."/>
            <person name="Yoon H."/>
            <person name="Kim B.-Y."/>
            <person name="Lee J.H."/>
            <person name="Lee J.-S."/>
        </authorList>
    </citation>
    <scope>NUCLEOTIDE SEQUENCE [LARGE SCALE GENOMIC DNA]</scope>
    <source>
        <strain evidence="12 13">KGMB04484</strain>
    </source>
</reference>
<dbReference type="RefSeq" id="WP_129424804.1">
    <property type="nucleotide sequence ID" value="NZ_SDPW01000001.1"/>
</dbReference>
<evidence type="ECO:0000256" key="2">
    <source>
        <dbReference type="ARBA" id="ARBA00016337"/>
    </source>
</evidence>
<evidence type="ECO:0000313" key="13">
    <source>
        <dbReference type="Proteomes" id="UP000293345"/>
    </source>
</evidence>
<dbReference type="GO" id="GO:0016740">
    <property type="term" value="F:transferase activity"/>
    <property type="evidence" value="ECO:0007669"/>
    <property type="project" value="UniProtKB-UniRule"/>
</dbReference>
<comment type="cofactor">
    <cofactor evidence="11">
        <name>Mg(2+)</name>
        <dbReference type="ChEBI" id="CHEBI:18420"/>
    </cofactor>
    <cofactor evidence="11">
        <name>Mn(2+)</name>
        <dbReference type="ChEBI" id="CHEBI:29035"/>
    </cofactor>
    <text evidence="11">Magnesium. Can also use manganese.</text>
</comment>
<name>A0A4V1QU20_9ACTN</name>
<comment type="similarity">
    <text evidence="10">Belongs to the ApbE family.</text>
</comment>
<dbReference type="GO" id="GO:0046872">
    <property type="term" value="F:metal ion binding"/>
    <property type="evidence" value="ECO:0007669"/>
    <property type="project" value="UniProtKB-UniRule"/>
</dbReference>
<evidence type="ECO:0000256" key="6">
    <source>
        <dbReference type="ARBA" id="ARBA00022827"/>
    </source>
</evidence>
<feature type="binding site" evidence="11">
    <location>
        <position position="263"/>
    </location>
    <ligand>
        <name>Mg(2+)</name>
        <dbReference type="ChEBI" id="CHEBI:18420"/>
    </ligand>
</feature>
<dbReference type="PANTHER" id="PTHR30040">
    <property type="entry name" value="THIAMINE BIOSYNTHESIS LIPOPROTEIN APBE"/>
    <property type="match status" value="1"/>
</dbReference>
<evidence type="ECO:0000256" key="9">
    <source>
        <dbReference type="ARBA" id="ARBA00048540"/>
    </source>
</evidence>
<feature type="binding site" evidence="11">
    <location>
        <position position="141"/>
    </location>
    <ligand>
        <name>Mg(2+)</name>
        <dbReference type="ChEBI" id="CHEBI:18420"/>
    </ligand>
</feature>
<evidence type="ECO:0000256" key="10">
    <source>
        <dbReference type="PIRNR" id="PIRNR006268"/>
    </source>
</evidence>
<evidence type="ECO:0000313" key="12">
    <source>
        <dbReference type="EMBL" id="RXZ54437.1"/>
    </source>
</evidence>
<keyword evidence="7 10" id="KW-0460">Magnesium</keyword>
<dbReference type="InterPro" id="IPR024932">
    <property type="entry name" value="ApbE"/>
</dbReference>
<comment type="caution">
    <text evidence="12">The sequence shown here is derived from an EMBL/GenBank/DDBJ whole genome shotgun (WGS) entry which is preliminary data.</text>
</comment>
<dbReference type="Gene3D" id="3.10.520.10">
    <property type="entry name" value="ApbE-like domains"/>
    <property type="match status" value="1"/>
</dbReference>
<dbReference type="InterPro" id="IPR003374">
    <property type="entry name" value="ApbE-like_sf"/>
</dbReference>
<sequence>MRQLNSITFRRFDTVCSVAADVDDGALAEVKALCERYELLLSRFDPNSKLFALNAAAGEWVEVGEELTGILRVALWYCERTGGLFDVTMGSVCRLWDFKREIVPDADMVAEALAHVNWRNVRVDGARARIADQQASIDLGGIAKGVIADGVAELLRGCGATAGVINLGGNVLTLGGKLDGSPWRVGLRAPVPSGGKLEAASFASVAVRGKSVVTSGVYERAFVRDGRVLHHILDPRTGLPAVTDVLSATVVSGASIDGDGFTTALVVMGAARALAFAEQTPGIEAIILTIQGQLLHTGGVEGEAGRFSVSA</sequence>
<evidence type="ECO:0000256" key="7">
    <source>
        <dbReference type="ARBA" id="ARBA00022842"/>
    </source>
</evidence>
<dbReference type="SUPFAM" id="SSF143631">
    <property type="entry name" value="ApbE-like"/>
    <property type="match status" value="1"/>
</dbReference>
<dbReference type="Proteomes" id="UP000293345">
    <property type="component" value="Unassembled WGS sequence"/>
</dbReference>
<feature type="binding site" evidence="11">
    <location>
        <position position="259"/>
    </location>
    <ligand>
        <name>Mg(2+)</name>
        <dbReference type="ChEBI" id="CHEBI:18420"/>
    </ligand>
</feature>
<dbReference type="PIRSF" id="PIRSF006268">
    <property type="entry name" value="ApbE"/>
    <property type="match status" value="1"/>
</dbReference>